<reference evidence="8 9" key="1">
    <citation type="submission" date="2024-10" db="EMBL/GenBank/DDBJ databases">
        <title>The Natural Products Discovery Center: Release of the First 8490 Sequenced Strains for Exploring Actinobacteria Biosynthetic Diversity.</title>
        <authorList>
            <person name="Kalkreuter E."/>
            <person name="Kautsar S.A."/>
            <person name="Yang D."/>
            <person name="Bader C.D."/>
            <person name="Teijaro C.N."/>
            <person name="Fluegel L."/>
            <person name="Davis C.M."/>
            <person name="Simpson J.R."/>
            <person name="Lauterbach L."/>
            <person name="Steele A.D."/>
            <person name="Gui C."/>
            <person name="Meng S."/>
            <person name="Li G."/>
            <person name="Viehrig K."/>
            <person name="Ye F."/>
            <person name="Su P."/>
            <person name="Kiefer A.F."/>
            <person name="Nichols A."/>
            <person name="Cepeda A.J."/>
            <person name="Yan W."/>
            <person name="Fan B."/>
            <person name="Jiang Y."/>
            <person name="Adhikari A."/>
            <person name="Zheng C.-J."/>
            <person name="Schuster L."/>
            <person name="Cowan T.M."/>
            <person name="Smanski M.J."/>
            <person name="Chevrette M.G."/>
            <person name="De Carvalho L.P.S."/>
            <person name="Shen B."/>
        </authorList>
    </citation>
    <scope>NUCLEOTIDE SEQUENCE [LARGE SCALE GENOMIC DNA]</scope>
    <source>
        <strain evidence="8 9">NPDC087045</strain>
    </source>
</reference>
<dbReference type="InterPro" id="IPR003439">
    <property type="entry name" value="ABC_transporter-like_ATP-bd"/>
</dbReference>
<keyword evidence="9" id="KW-1185">Reference proteome</keyword>
<dbReference type="InterPro" id="IPR052156">
    <property type="entry name" value="BCAA_Transport_ATP-bd_LivF"/>
</dbReference>
<dbReference type="PROSITE" id="PS50893">
    <property type="entry name" value="ABC_TRANSPORTER_2"/>
    <property type="match status" value="1"/>
</dbReference>
<dbReference type="Proteomes" id="UP001617427">
    <property type="component" value="Unassembled WGS sequence"/>
</dbReference>
<evidence type="ECO:0000256" key="2">
    <source>
        <dbReference type="ARBA" id="ARBA00022448"/>
    </source>
</evidence>
<dbReference type="EMBL" id="JBIUZV010000002">
    <property type="protein sequence ID" value="MFJ3044837.1"/>
    <property type="molecule type" value="Genomic_DNA"/>
</dbReference>
<organism evidence="8 9">
    <name type="scientific">Herbaspirillum chlorophenolicum</name>
    <dbReference type="NCBI Taxonomy" id="211589"/>
    <lineage>
        <taxon>Bacteria</taxon>
        <taxon>Pseudomonadati</taxon>
        <taxon>Pseudomonadota</taxon>
        <taxon>Betaproteobacteria</taxon>
        <taxon>Burkholderiales</taxon>
        <taxon>Oxalobacteraceae</taxon>
        <taxon>Herbaspirillum</taxon>
    </lineage>
</organism>
<sequence length="239" mass="26171">MRPEPGLLLEVEDLHAWYGQSHVLQGIRLQVGAGEIVSVLGRNGAGRSTLLKALVGQVRSEGIVRFGGMGIGGLPTYEIAHRGIAYVPESRDVFPTLTVEQNLLLGKKSGKQPADGWRFDDMYAMFPSLHKRRTVAAGALSGGEQQMLSLARALMGNPRLILIDEPTEGLSPQMVEQVAHYLRELRERGVAVLLIEQKQAIALDISQRVYVMGRGEVVFHGTPAQLLADTTVQRDWLSV</sequence>
<evidence type="ECO:0000256" key="6">
    <source>
        <dbReference type="ARBA" id="ARBA00022970"/>
    </source>
</evidence>
<keyword evidence="3" id="KW-1003">Cell membrane</keyword>
<keyword evidence="5 8" id="KW-0067">ATP-binding</keyword>
<dbReference type="PROSITE" id="PS00211">
    <property type="entry name" value="ABC_TRANSPORTER_1"/>
    <property type="match status" value="1"/>
</dbReference>
<evidence type="ECO:0000256" key="4">
    <source>
        <dbReference type="ARBA" id="ARBA00022741"/>
    </source>
</evidence>
<dbReference type="RefSeq" id="WP_402698338.1">
    <property type="nucleotide sequence ID" value="NZ_JBIUZV010000002.1"/>
</dbReference>
<dbReference type="Gene3D" id="3.40.50.300">
    <property type="entry name" value="P-loop containing nucleotide triphosphate hydrolases"/>
    <property type="match status" value="1"/>
</dbReference>
<accession>A0ABW8EXN5</accession>
<protein>
    <submittedName>
        <fullName evidence="8">ABC transporter ATP-binding protein</fullName>
    </submittedName>
</protein>
<comment type="caution">
    <text evidence="8">The sequence shown here is derived from an EMBL/GenBank/DDBJ whole genome shotgun (WGS) entry which is preliminary data.</text>
</comment>
<dbReference type="CDD" id="cd03224">
    <property type="entry name" value="ABC_TM1139_LivF_branched"/>
    <property type="match status" value="1"/>
</dbReference>
<dbReference type="InterPro" id="IPR003593">
    <property type="entry name" value="AAA+_ATPase"/>
</dbReference>
<gene>
    <name evidence="8" type="ORF">ACIPEN_03295</name>
</gene>
<evidence type="ECO:0000259" key="7">
    <source>
        <dbReference type="PROSITE" id="PS50893"/>
    </source>
</evidence>
<keyword evidence="3" id="KW-0472">Membrane</keyword>
<name>A0ABW8EXN5_9BURK</name>
<dbReference type="GO" id="GO:0005524">
    <property type="term" value="F:ATP binding"/>
    <property type="evidence" value="ECO:0007669"/>
    <property type="project" value="UniProtKB-KW"/>
</dbReference>
<dbReference type="Pfam" id="PF00005">
    <property type="entry name" value="ABC_tran"/>
    <property type="match status" value="1"/>
</dbReference>
<comment type="similarity">
    <text evidence="1">Belongs to the ABC transporter superfamily.</text>
</comment>
<proteinExistence type="inferred from homology"/>
<evidence type="ECO:0000313" key="9">
    <source>
        <dbReference type="Proteomes" id="UP001617427"/>
    </source>
</evidence>
<dbReference type="SMART" id="SM00382">
    <property type="entry name" value="AAA"/>
    <property type="match status" value="1"/>
</dbReference>
<dbReference type="PANTHER" id="PTHR43820:SF2">
    <property type="entry name" value="ABC TRANSPORTER ATP-BINDING PROTEIN"/>
    <property type="match status" value="1"/>
</dbReference>
<keyword evidence="6" id="KW-0029">Amino-acid transport</keyword>
<keyword evidence="2" id="KW-0813">Transport</keyword>
<keyword evidence="4" id="KW-0547">Nucleotide-binding</keyword>
<evidence type="ECO:0000256" key="3">
    <source>
        <dbReference type="ARBA" id="ARBA00022475"/>
    </source>
</evidence>
<evidence type="ECO:0000256" key="1">
    <source>
        <dbReference type="ARBA" id="ARBA00005417"/>
    </source>
</evidence>
<dbReference type="InterPro" id="IPR027417">
    <property type="entry name" value="P-loop_NTPase"/>
</dbReference>
<evidence type="ECO:0000256" key="5">
    <source>
        <dbReference type="ARBA" id="ARBA00022840"/>
    </source>
</evidence>
<feature type="domain" description="ABC transporter" evidence="7">
    <location>
        <begin position="9"/>
        <end position="239"/>
    </location>
</feature>
<dbReference type="PANTHER" id="PTHR43820">
    <property type="entry name" value="HIGH-AFFINITY BRANCHED-CHAIN AMINO ACID TRANSPORT ATP-BINDING PROTEIN LIVF"/>
    <property type="match status" value="1"/>
</dbReference>
<dbReference type="InterPro" id="IPR017871">
    <property type="entry name" value="ABC_transporter-like_CS"/>
</dbReference>
<evidence type="ECO:0000313" key="8">
    <source>
        <dbReference type="EMBL" id="MFJ3044837.1"/>
    </source>
</evidence>
<dbReference type="SUPFAM" id="SSF52540">
    <property type="entry name" value="P-loop containing nucleoside triphosphate hydrolases"/>
    <property type="match status" value="1"/>
</dbReference>